<keyword evidence="2" id="KW-1185">Reference proteome</keyword>
<name>A0ACC2FYJ5_DALPE</name>
<proteinExistence type="predicted"/>
<sequence>MSRGRQTGWRAGRSEGCGEMSDGVSCSLCGPQRPWCVLGDNSSSFSLSGPTDGHHRAPSWGARADTWVRLVLYSPYSLAGAGESVWLALHCAPAHLSDLYT</sequence>
<organism evidence="1 2">
    <name type="scientific">Dallia pectoralis</name>
    <name type="common">Alaska blackfish</name>
    <dbReference type="NCBI Taxonomy" id="75939"/>
    <lineage>
        <taxon>Eukaryota</taxon>
        <taxon>Metazoa</taxon>
        <taxon>Chordata</taxon>
        <taxon>Craniata</taxon>
        <taxon>Vertebrata</taxon>
        <taxon>Euteleostomi</taxon>
        <taxon>Actinopterygii</taxon>
        <taxon>Neopterygii</taxon>
        <taxon>Teleostei</taxon>
        <taxon>Protacanthopterygii</taxon>
        <taxon>Esociformes</taxon>
        <taxon>Umbridae</taxon>
        <taxon>Dallia</taxon>
    </lineage>
</organism>
<dbReference type="Proteomes" id="UP001157502">
    <property type="component" value="Chromosome 20"/>
</dbReference>
<gene>
    <name evidence="1" type="ORF">DPEC_G00235720</name>
</gene>
<reference evidence="1" key="1">
    <citation type="submission" date="2021-05" db="EMBL/GenBank/DDBJ databases">
        <authorList>
            <person name="Pan Q."/>
            <person name="Jouanno E."/>
            <person name="Zahm M."/>
            <person name="Klopp C."/>
            <person name="Cabau C."/>
            <person name="Louis A."/>
            <person name="Berthelot C."/>
            <person name="Parey E."/>
            <person name="Roest Crollius H."/>
            <person name="Montfort J."/>
            <person name="Robinson-Rechavi M."/>
            <person name="Bouchez O."/>
            <person name="Lampietro C."/>
            <person name="Lopez Roques C."/>
            <person name="Donnadieu C."/>
            <person name="Postlethwait J."/>
            <person name="Bobe J."/>
            <person name="Dillon D."/>
            <person name="Chandos A."/>
            <person name="von Hippel F."/>
            <person name="Guiguen Y."/>
        </authorList>
    </citation>
    <scope>NUCLEOTIDE SEQUENCE</scope>
    <source>
        <strain evidence="1">YG-Jan2019</strain>
    </source>
</reference>
<evidence type="ECO:0000313" key="2">
    <source>
        <dbReference type="Proteomes" id="UP001157502"/>
    </source>
</evidence>
<evidence type="ECO:0000313" key="1">
    <source>
        <dbReference type="EMBL" id="KAJ7996305.1"/>
    </source>
</evidence>
<accession>A0ACC2FYJ5</accession>
<dbReference type="EMBL" id="CM055747">
    <property type="protein sequence ID" value="KAJ7996305.1"/>
    <property type="molecule type" value="Genomic_DNA"/>
</dbReference>
<protein>
    <submittedName>
        <fullName evidence="1">Uncharacterized protein</fullName>
    </submittedName>
</protein>
<comment type="caution">
    <text evidence="1">The sequence shown here is derived from an EMBL/GenBank/DDBJ whole genome shotgun (WGS) entry which is preliminary data.</text>
</comment>